<dbReference type="Pfam" id="PF00023">
    <property type="entry name" value="Ank"/>
    <property type="match status" value="1"/>
</dbReference>
<reference evidence="10" key="2">
    <citation type="submission" date="2024-06" db="EMBL/GenBank/DDBJ databases">
        <authorList>
            <person name="Plum-Jensen L.E."/>
            <person name="Schramm A."/>
            <person name="Marshall I.P.G."/>
        </authorList>
    </citation>
    <scope>NUCLEOTIDE SEQUENCE</scope>
    <source>
        <strain evidence="10">Rat1</strain>
    </source>
</reference>
<accession>A0AAU8LQH7</accession>
<reference evidence="10" key="1">
    <citation type="journal article" date="2024" name="Syst. Appl. Microbiol.">
        <title>First single-strain enrichments of Electrothrix cable bacteria, description of E. aestuarii sp. nov. and E. rattekaaiensis sp. nov., and proposal of a cable bacteria taxonomy following the rules of the SeqCode.</title>
        <authorList>
            <person name="Plum-Jensen L.E."/>
            <person name="Schramm A."/>
            <person name="Marshall I.P.G."/>
        </authorList>
    </citation>
    <scope>NUCLEOTIDE SEQUENCE</scope>
    <source>
        <strain evidence="10">Rat1</strain>
    </source>
</reference>
<evidence type="ECO:0000313" key="10">
    <source>
        <dbReference type="EMBL" id="XCN71444.1"/>
    </source>
</evidence>
<dbReference type="InterPro" id="IPR009056">
    <property type="entry name" value="Cyt_c-like_dom"/>
</dbReference>
<dbReference type="SUPFAM" id="SSF46626">
    <property type="entry name" value="Cytochrome c"/>
    <property type="match status" value="1"/>
</dbReference>
<dbReference type="Pfam" id="PF00034">
    <property type="entry name" value="Cytochrom_C"/>
    <property type="match status" value="1"/>
</dbReference>
<gene>
    <name evidence="10" type="ORF">Q3M24_14100</name>
</gene>
<organism evidence="10">
    <name type="scientific">Candidatus Electrothrix aestuarii</name>
    <dbReference type="NCBI Taxonomy" id="3062594"/>
    <lineage>
        <taxon>Bacteria</taxon>
        <taxon>Pseudomonadati</taxon>
        <taxon>Thermodesulfobacteriota</taxon>
        <taxon>Desulfobulbia</taxon>
        <taxon>Desulfobulbales</taxon>
        <taxon>Desulfobulbaceae</taxon>
        <taxon>Candidatus Electrothrix</taxon>
    </lineage>
</organism>
<evidence type="ECO:0000256" key="8">
    <source>
        <dbReference type="SAM" id="SignalP"/>
    </source>
</evidence>
<feature type="repeat" description="ANK" evidence="6">
    <location>
        <begin position="309"/>
        <end position="341"/>
    </location>
</feature>
<evidence type="ECO:0000256" key="3">
    <source>
        <dbReference type="ARBA" id="ARBA00022737"/>
    </source>
</evidence>
<protein>
    <submittedName>
        <fullName evidence="10">Ankyrin repeat domain-containing protein</fullName>
    </submittedName>
</protein>
<dbReference type="Pfam" id="PF12796">
    <property type="entry name" value="Ank_2"/>
    <property type="match status" value="3"/>
</dbReference>
<sequence>MNKYILSAILLLCLTSFFSNSSASDTKPEGEIKSLFALLYNLESREEQSSLFKTYLDFLQSAKSGDIEAVKKHLDSNIRLNASIPISNGPIFSGVTMPFHYDYPMSPVRSRGLLDYFQKVDPKYDFDEFTALIMAAQEGHTEIIKLLRQHGASLNTTKIYHRLPYPKKPYYEFAGETALTVAAAYGHFETVKYLIKEGAEINPKEGFAETPLMWAVFNGHYDIVDLLIKKGAKIDSLPRIYCKKQINTDKSHYHIADPLTEKETLKFCIDFYGPLQGEPALILAAQRGHTDLVKLLIENKANINIKNLYSYTPLIAAAENGHHDIIQLLLEAGADINAINVEGNSALIKSTENGDTESVKLLIDHGADPNIRNKVIKMPTKIKGITTTRRNQRKIGHSALTVAATKGYLDLVEILLDHGADINNGNISKKESYNFSMSDYTALTWAVRFGQPEVTKLLIERGADMSMKAKSTNFLLFRLIYNWGETHNGHRKVAKILLDNGALVADEDQYMFQKKLGMLPVLSIASLDALDPACEGEDSQKNCNGKYLENATFDTTSDSIYLSETNLFNFSVHRKGVVTDGVTRLLLRAKSSGPVTFTIKNASSCELGELSSYNGQTPGSPDFQPASMNISNNLSDSTPASSCQKTITIHESHQYGNGDNYVFALYKAPLNFPAGSDATEITKKTAIIEATDSAGNSVIKELELVPPPVVLIHGLWSDKETWSRKVCSSSLATEIPSNLYLTDYDNMSCWDEGLDASLKEKGFKTYLVDYSEHSAATFNPQSNSYPINQLVNKTNDALLDHRKKGIAASQVDVVGHSMGGLITRARTVWMGDKYKRKDNYNKGDFHKIITIGTPHQGSPFGNVLAECKDVKKMYMRCEPDRDCYTKCNESPGPVLRCKEKCKSFCKRYGVGISLKEWMSARKKPIDQGVEDLQIVSEAIANIPLTDVPSHAVIGIASDNSIFELGFNIAFQLDFLLGKFDIRLKDNNEKISVDRLLGKEHDTIVTAKSQRGGLSGQKTSVVKGVVHAPLPVIEDSGETTSKKVSKNIINLLLKNKLVTSLRGEENKQWGFFTATSANNEQTEYTDCKSPAKTDTKGYILGTSIKFVPLAGTVIRPGGNVDIKFDIQGEDEQKAAFFQIDNKVIQVKGEPPYVANYKIPPYKAGKINIYVDTIGSDKESYSFSSHILVVPEGSPDSISSSQEDILLSQVGSTYQLEVIGKYPNGSEFNIAEGELGTTYATESGTEDIITVSSDGLIEAKGKGLDSVLITNSGHSFKVSVQVDPILTIEQAKQLYKDGNGQAYVMSIDQTFAKTMKDKNTAGSDQGNEAAVNGKQVFQGCKGCHAYQGQGGTIGPDLTNVAEKYQNKRGELMEFIRQPPSPANMVMTPFSGSESELEALTDYLLEN</sequence>
<evidence type="ECO:0000256" key="1">
    <source>
        <dbReference type="ARBA" id="ARBA00022617"/>
    </source>
</evidence>
<keyword evidence="1 7" id="KW-0349">Heme</keyword>
<dbReference type="InterPro" id="IPR002110">
    <property type="entry name" value="Ankyrin_rpt"/>
</dbReference>
<dbReference type="PANTHER" id="PTHR24173">
    <property type="entry name" value="ANKYRIN REPEAT CONTAINING"/>
    <property type="match status" value="1"/>
</dbReference>
<feature type="repeat" description="ANK" evidence="6">
    <location>
        <begin position="342"/>
        <end position="374"/>
    </location>
</feature>
<dbReference type="InterPro" id="IPR029058">
    <property type="entry name" value="AB_hydrolase_fold"/>
</dbReference>
<keyword evidence="5 6" id="KW-0040">ANK repeat</keyword>
<dbReference type="SUPFAM" id="SSF53474">
    <property type="entry name" value="alpha/beta-Hydrolases"/>
    <property type="match status" value="1"/>
</dbReference>
<dbReference type="KEGG" id="eaj:Q3M24_14100"/>
<evidence type="ECO:0000256" key="5">
    <source>
        <dbReference type="ARBA" id="ARBA00023043"/>
    </source>
</evidence>
<evidence type="ECO:0000256" key="2">
    <source>
        <dbReference type="ARBA" id="ARBA00022723"/>
    </source>
</evidence>
<proteinExistence type="predicted"/>
<dbReference type="GO" id="GO:0009055">
    <property type="term" value="F:electron transfer activity"/>
    <property type="evidence" value="ECO:0007669"/>
    <property type="project" value="InterPro"/>
</dbReference>
<feature type="repeat" description="ANK" evidence="6">
    <location>
        <begin position="207"/>
        <end position="239"/>
    </location>
</feature>
<evidence type="ECO:0000256" key="6">
    <source>
        <dbReference type="PROSITE-ProRule" id="PRU00023"/>
    </source>
</evidence>
<name>A0AAU8LQH7_9BACT</name>
<feature type="chain" id="PRO_5043313928" evidence="8">
    <location>
        <begin position="24"/>
        <end position="1404"/>
    </location>
</feature>
<feature type="repeat" description="ANK" evidence="6">
    <location>
        <begin position="276"/>
        <end position="308"/>
    </location>
</feature>
<feature type="repeat" description="ANK" evidence="6">
    <location>
        <begin position="438"/>
        <end position="470"/>
    </location>
</feature>
<keyword evidence="8" id="KW-0732">Signal</keyword>
<feature type="signal peptide" evidence="8">
    <location>
        <begin position="1"/>
        <end position="23"/>
    </location>
</feature>
<keyword evidence="3" id="KW-0677">Repeat</keyword>
<dbReference type="EMBL" id="CP159373">
    <property type="protein sequence ID" value="XCN71444.1"/>
    <property type="molecule type" value="Genomic_DNA"/>
</dbReference>
<evidence type="ECO:0000259" key="9">
    <source>
        <dbReference type="PROSITE" id="PS51007"/>
    </source>
</evidence>
<dbReference type="GO" id="GO:0020037">
    <property type="term" value="F:heme binding"/>
    <property type="evidence" value="ECO:0007669"/>
    <property type="project" value="InterPro"/>
</dbReference>
<dbReference type="SUPFAM" id="SSF48403">
    <property type="entry name" value="Ankyrin repeat"/>
    <property type="match status" value="1"/>
</dbReference>
<dbReference type="InterPro" id="IPR036770">
    <property type="entry name" value="Ankyrin_rpt-contain_sf"/>
</dbReference>
<feature type="repeat" description="ANK" evidence="6">
    <location>
        <begin position="174"/>
        <end position="206"/>
    </location>
</feature>
<keyword evidence="2 7" id="KW-0479">Metal-binding</keyword>
<feature type="repeat" description="ANK" evidence="6">
    <location>
        <begin position="395"/>
        <end position="427"/>
    </location>
</feature>
<dbReference type="PANTHER" id="PTHR24173:SF74">
    <property type="entry name" value="ANKYRIN REPEAT DOMAIN-CONTAINING PROTEIN 16"/>
    <property type="match status" value="1"/>
</dbReference>
<keyword evidence="4 7" id="KW-0408">Iron</keyword>
<dbReference type="Pfam" id="PF07819">
    <property type="entry name" value="PGAP1"/>
    <property type="match status" value="1"/>
</dbReference>
<dbReference type="Gene3D" id="1.25.40.20">
    <property type="entry name" value="Ankyrin repeat-containing domain"/>
    <property type="match status" value="3"/>
</dbReference>
<dbReference type="GO" id="GO:0046872">
    <property type="term" value="F:metal ion binding"/>
    <property type="evidence" value="ECO:0007669"/>
    <property type="project" value="UniProtKB-KW"/>
</dbReference>
<dbReference type="PROSITE" id="PS50297">
    <property type="entry name" value="ANK_REP_REGION"/>
    <property type="match status" value="8"/>
</dbReference>
<dbReference type="InterPro" id="IPR012908">
    <property type="entry name" value="PGAP1-ab_dom-like"/>
</dbReference>
<dbReference type="Gene3D" id="1.10.760.10">
    <property type="entry name" value="Cytochrome c-like domain"/>
    <property type="match status" value="1"/>
</dbReference>
<dbReference type="SMART" id="SM00248">
    <property type="entry name" value="ANK"/>
    <property type="match status" value="8"/>
</dbReference>
<evidence type="ECO:0000256" key="7">
    <source>
        <dbReference type="PROSITE-ProRule" id="PRU00433"/>
    </source>
</evidence>
<dbReference type="PROSITE" id="PS50088">
    <property type="entry name" value="ANK_REPEAT"/>
    <property type="match status" value="8"/>
</dbReference>
<dbReference type="Gene3D" id="3.40.50.1820">
    <property type="entry name" value="alpha/beta hydrolase"/>
    <property type="match status" value="1"/>
</dbReference>
<dbReference type="InterPro" id="IPR036909">
    <property type="entry name" value="Cyt_c-like_dom_sf"/>
</dbReference>
<evidence type="ECO:0000256" key="4">
    <source>
        <dbReference type="ARBA" id="ARBA00023004"/>
    </source>
</evidence>
<dbReference type="GO" id="GO:0016788">
    <property type="term" value="F:hydrolase activity, acting on ester bonds"/>
    <property type="evidence" value="ECO:0007669"/>
    <property type="project" value="InterPro"/>
</dbReference>
<feature type="repeat" description="ANK" evidence="6">
    <location>
        <begin position="127"/>
        <end position="159"/>
    </location>
</feature>
<dbReference type="PRINTS" id="PR01415">
    <property type="entry name" value="ANKYRIN"/>
</dbReference>
<feature type="domain" description="Cytochrome c" evidence="9">
    <location>
        <begin position="1326"/>
        <end position="1404"/>
    </location>
</feature>
<dbReference type="PROSITE" id="PS51007">
    <property type="entry name" value="CYTC"/>
    <property type="match status" value="1"/>
</dbReference>